<protein>
    <submittedName>
        <fullName evidence="2">Uncharacterized protein</fullName>
    </submittedName>
</protein>
<dbReference type="Gene3D" id="3.40.1080.10">
    <property type="entry name" value="Glutaconate Coenzyme A-transferase"/>
    <property type="match status" value="2"/>
</dbReference>
<dbReference type="SUPFAM" id="SSF100950">
    <property type="entry name" value="NagB/RpiA/CoA transferase-like"/>
    <property type="match status" value="2"/>
</dbReference>
<evidence type="ECO:0000313" key="2">
    <source>
        <dbReference type="EMBL" id="KAL2063187.1"/>
    </source>
</evidence>
<dbReference type="Proteomes" id="UP001595075">
    <property type="component" value="Unassembled WGS sequence"/>
</dbReference>
<evidence type="ECO:0000313" key="3">
    <source>
        <dbReference type="Proteomes" id="UP001595075"/>
    </source>
</evidence>
<dbReference type="InterPro" id="IPR004165">
    <property type="entry name" value="CoA_trans_fam_I"/>
</dbReference>
<comment type="caution">
    <text evidence="2">The sequence shown here is derived from an EMBL/GenBank/DDBJ whole genome shotgun (WGS) entry which is preliminary data.</text>
</comment>
<gene>
    <name evidence="2" type="ORF">VTL71DRAFT_6259</name>
</gene>
<reference evidence="2 3" key="1">
    <citation type="journal article" date="2024" name="Commun. Biol.">
        <title>Comparative genomic analysis of thermophilic fungi reveals convergent evolutionary adaptations and gene losses.</title>
        <authorList>
            <person name="Steindorff A.S."/>
            <person name="Aguilar-Pontes M.V."/>
            <person name="Robinson A.J."/>
            <person name="Andreopoulos B."/>
            <person name="LaButti K."/>
            <person name="Kuo A."/>
            <person name="Mondo S."/>
            <person name="Riley R."/>
            <person name="Otillar R."/>
            <person name="Haridas S."/>
            <person name="Lipzen A."/>
            <person name="Grimwood J."/>
            <person name="Schmutz J."/>
            <person name="Clum A."/>
            <person name="Reid I.D."/>
            <person name="Moisan M.C."/>
            <person name="Butler G."/>
            <person name="Nguyen T.T.M."/>
            <person name="Dewar K."/>
            <person name="Conant G."/>
            <person name="Drula E."/>
            <person name="Henrissat B."/>
            <person name="Hansel C."/>
            <person name="Singer S."/>
            <person name="Hutchinson M.I."/>
            <person name="de Vries R.P."/>
            <person name="Natvig D.O."/>
            <person name="Powell A.J."/>
            <person name="Tsang A."/>
            <person name="Grigoriev I.V."/>
        </authorList>
    </citation>
    <scope>NUCLEOTIDE SEQUENCE [LARGE SCALE GENOMIC DNA]</scope>
    <source>
        <strain evidence="2 3">CBS 494.80</strain>
    </source>
</reference>
<dbReference type="EMBL" id="JAZHXI010000016">
    <property type="protein sequence ID" value="KAL2063187.1"/>
    <property type="molecule type" value="Genomic_DNA"/>
</dbReference>
<evidence type="ECO:0000256" key="1">
    <source>
        <dbReference type="ARBA" id="ARBA00022679"/>
    </source>
</evidence>
<sequence length="177" mass="19366">MLEEALEPADFAWVKATKADKIGNLFFMGTSYNLNTIMAMHVPGLYVNKLFKGEKFQHKIEVLKPLDNDASDTDPNAVKKSEEPRELIAHMAAREFKTGRNCKLGVGIPTMAAGFATSMGIHVFLQSENGMTGCGPYPERGKEDSDWINARKETVTILPGGSIFGSIGALVKFVEVI</sequence>
<proteinExistence type="predicted"/>
<dbReference type="PANTHER" id="PTHR13707">
    <property type="entry name" value="KETOACID-COENZYME A TRANSFERASE"/>
    <property type="match status" value="1"/>
</dbReference>
<keyword evidence="1" id="KW-0808">Transferase</keyword>
<dbReference type="PANTHER" id="PTHR13707:SF60">
    <property type="entry name" value="ACETATE COA-TRANSFERASE SUBUNIT ALPHA"/>
    <property type="match status" value="1"/>
</dbReference>
<accession>A0ABR4BZY7</accession>
<organism evidence="2 3">
    <name type="scientific">Oculimacula yallundae</name>
    <dbReference type="NCBI Taxonomy" id="86028"/>
    <lineage>
        <taxon>Eukaryota</taxon>
        <taxon>Fungi</taxon>
        <taxon>Dikarya</taxon>
        <taxon>Ascomycota</taxon>
        <taxon>Pezizomycotina</taxon>
        <taxon>Leotiomycetes</taxon>
        <taxon>Helotiales</taxon>
        <taxon>Ploettnerulaceae</taxon>
        <taxon>Oculimacula</taxon>
    </lineage>
</organism>
<dbReference type="InterPro" id="IPR037171">
    <property type="entry name" value="NagB/RpiA_transferase-like"/>
</dbReference>
<keyword evidence="3" id="KW-1185">Reference proteome</keyword>
<name>A0ABR4BZY7_9HELO</name>
<dbReference type="Pfam" id="PF01144">
    <property type="entry name" value="CoA_trans"/>
    <property type="match status" value="1"/>
</dbReference>